<name>A0A4D6HEX5_9EURY</name>
<feature type="region of interest" description="Disordered" evidence="5">
    <location>
        <begin position="659"/>
        <end position="689"/>
    </location>
</feature>
<evidence type="ECO:0000259" key="8">
    <source>
        <dbReference type="PROSITE" id="PS50885"/>
    </source>
</evidence>
<evidence type="ECO:0000256" key="3">
    <source>
        <dbReference type="PROSITE-ProRule" id="PRU00284"/>
    </source>
</evidence>
<dbReference type="GeneID" id="39848526"/>
<dbReference type="KEGG" id="hsn:DV733_11640"/>
<feature type="domain" description="HAMP" evidence="8">
    <location>
        <begin position="213"/>
        <end position="266"/>
    </location>
</feature>
<evidence type="ECO:0000256" key="2">
    <source>
        <dbReference type="ARBA" id="ARBA00029447"/>
    </source>
</evidence>
<protein>
    <submittedName>
        <fullName evidence="9">HAMP domain-containing protein</fullName>
    </submittedName>
</protein>
<dbReference type="Proteomes" id="UP000296706">
    <property type="component" value="Chromosome"/>
</dbReference>
<dbReference type="Gene3D" id="6.10.340.10">
    <property type="match status" value="1"/>
</dbReference>
<sequence>MSLIDTIKLDRFDLRPKLILAFVLVAVLVGVTGFLGYTSVSAVDAQTHSIVEDDVAEADAAMEMKYDLEKERRALFAVLAGDMDAADEFRAASADFEEWYSTLAERDDLTDAQTQRLSEMEQQHEQAGETAEEAIAAMEAGNEQLARDEISGIDETYAELEEDTVVFEESADEKMAASVAAADATTDESHLLIIGLTIAAFVAAIAIGLFVARRITKPVQQLEEASVAMSEGDLTTEVDDHIENDEIGRMTDAFSEMQANLRTVFEEIDVFSNNLAAGDDALQTRERKTDFPGTYGEVMTNLDNGATEMVGGFEEIRTASQDLKQGRLDQDIDTDRPGNYGEILERFDDGMTTLSASFDEIADASAGLKDGDLDQRLETDKPGQYGDALADLQAGIQQLGDSIDSVQSIANEVAASSEEVTASTEEIQAASQEVANSVEEISHGAELQSENLEEVASEMNDMSATVEEIASSSEEVAATATTAVERSETGRDHAAEASEEIESIEETAQEATAQVQTLDDKMDEIGEIVDMITGIAEQTNMLALNASIEAARAGEAGEGFGVVASEIKSLAEEAGQATTEIEDRIEEIQSTTDETVDEMEEMRERVESGSETIEDAIEMFDDIANAVSEAEGGIREISDATDDQAASSEEVVSMVDEVSGVSQQTSAEASNVSAATEEQASSLSEASQNLQQLSGLADTLHEEVSDFEVDGTGQRRSSPTVDRTDSRDVRSTETVQTDTADEQDSGPRTIEPGTKLTASSDGGRDINAPNEQSNGRKH</sequence>
<feature type="region of interest" description="Disordered" evidence="5">
    <location>
        <begin position="706"/>
        <end position="778"/>
    </location>
</feature>
<gene>
    <name evidence="9" type="ORF">DV733_11640</name>
</gene>
<feature type="transmembrane region" description="Helical" evidence="6">
    <location>
        <begin position="191"/>
        <end position="212"/>
    </location>
</feature>
<dbReference type="CDD" id="cd06225">
    <property type="entry name" value="HAMP"/>
    <property type="match status" value="1"/>
</dbReference>
<dbReference type="PANTHER" id="PTHR32089:SF112">
    <property type="entry name" value="LYSOZYME-LIKE PROTEIN-RELATED"/>
    <property type="match status" value="1"/>
</dbReference>
<feature type="transmembrane region" description="Helical" evidence="6">
    <location>
        <begin position="18"/>
        <end position="37"/>
    </location>
</feature>
<dbReference type="PANTHER" id="PTHR32089">
    <property type="entry name" value="METHYL-ACCEPTING CHEMOTAXIS PROTEIN MCPB"/>
    <property type="match status" value="1"/>
</dbReference>
<reference evidence="9 10" key="1">
    <citation type="journal article" date="2019" name="Nat. Commun.">
        <title>A new type of DNA phosphorothioation-based antiviral system in archaea.</title>
        <authorList>
            <person name="Xiong L."/>
            <person name="Liu S."/>
            <person name="Chen S."/>
            <person name="Xiao Y."/>
            <person name="Zhu B."/>
            <person name="Gao Y."/>
            <person name="Zhang Y."/>
            <person name="Chen B."/>
            <person name="Luo J."/>
            <person name="Deng Z."/>
            <person name="Chen X."/>
            <person name="Wang L."/>
            <person name="Chen S."/>
        </authorList>
    </citation>
    <scope>NUCLEOTIDE SEQUENCE [LARGE SCALE GENOMIC DNA]</scope>
    <source>
        <strain evidence="9 10">CBA1105</strain>
    </source>
</reference>
<evidence type="ECO:0000256" key="6">
    <source>
        <dbReference type="SAM" id="Phobius"/>
    </source>
</evidence>
<evidence type="ECO:0000256" key="5">
    <source>
        <dbReference type="SAM" id="MobiDB-lite"/>
    </source>
</evidence>
<dbReference type="SMART" id="SM00304">
    <property type="entry name" value="HAMP"/>
    <property type="match status" value="2"/>
</dbReference>
<evidence type="ECO:0000259" key="7">
    <source>
        <dbReference type="PROSITE" id="PS50111"/>
    </source>
</evidence>
<dbReference type="PROSITE" id="PS50885">
    <property type="entry name" value="HAMP"/>
    <property type="match status" value="1"/>
</dbReference>
<dbReference type="OrthoDB" id="8523at2157"/>
<dbReference type="PROSITE" id="PS50111">
    <property type="entry name" value="CHEMOTAXIS_TRANSDUC_2"/>
    <property type="match status" value="1"/>
</dbReference>
<dbReference type="Gene3D" id="1.10.287.950">
    <property type="entry name" value="Methyl-accepting chemotaxis protein"/>
    <property type="match status" value="1"/>
</dbReference>
<dbReference type="SMART" id="SM00283">
    <property type="entry name" value="MA"/>
    <property type="match status" value="1"/>
</dbReference>
<keyword evidence="6" id="KW-0472">Membrane</keyword>
<dbReference type="AlphaFoldDB" id="A0A4D6HEX5"/>
<comment type="similarity">
    <text evidence="2">Belongs to the methyl-accepting chemotaxis (MCP) protein family.</text>
</comment>
<dbReference type="GO" id="GO:0016020">
    <property type="term" value="C:membrane"/>
    <property type="evidence" value="ECO:0007669"/>
    <property type="project" value="InterPro"/>
</dbReference>
<feature type="domain" description="Methyl-accepting transducer" evidence="7">
    <location>
        <begin position="423"/>
        <end position="659"/>
    </location>
</feature>
<keyword evidence="6" id="KW-1133">Transmembrane helix</keyword>
<dbReference type="GO" id="GO:0007165">
    <property type="term" value="P:signal transduction"/>
    <property type="evidence" value="ECO:0007669"/>
    <property type="project" value="UniProtKB-KW"/>
</dbReference>
<feature type="compositionally biased region" description="Polar residues" evidence="5">
    <location>
        <begin position="663"/>
        <end position="672"/>
    </location>
</feature>
<feature type="coiled-coil region" evidence="4">
    <location>
        <begin position="494"/>
        <end position="521"/>
    </location>
</feature>
<proteinExistence type="inferred from homology"/>
<dbReference type="InterPro" id="IPR004089">
    <property type="entry name" value="MCPsignal_dom"/>
</dbReference>
<feature type="compositionally biased region" description="Polar residues" evidence="5">
    <location>
        <begin position="769"/>
        <end position="778"/>
    </location>
</feature>
<dbReference type="Pfam" id="PF12729">
    <property type="entry name" value="4HB_MCP_1"/>
    <property type="match status" value="1"/>
</dbReference>
<keyword evidence="4" id="KW-0175">Coiled coil</keyword>
<feature type="coiled-coil region" evidence="4">
    <location>
        <begin position="585"/>
        <end position="619"/>
    </location>
</feature>
<dbReference type="InterPro" id="IPR024478">
    <property type="entry name" value="HlyB_4HB_MCP"/>
</dbReference>
<evidence type="ECO:0000313" key="9">
    <source>
        <dbReference type="EMBL" id="QCC51846.1"/>
    </source>
</evidence>
<organism evidence="9 10">
    <name type="scientific">Halapricum salinum</name>
    <dbReference type="NCBI Taxonomy" id="1457250"/>
    <lineage>
        <taxon>Archaea</taxon>
        <taxon>Methanobacteriati</taxon>
        <taxon>Methanobacteriota</taxon>
        <taxon>Stenosarchaea group</taxon>
        <taxon>Halobacteria</taxon>
        <taxon>Halobacteriales</taxon>
        <taxon>Haloarculaceae</taxon>
        <taxon>Halapricum</taxon>
    </lineage>
</organism>
<dbReference type="InterPro" id="IPR003660">
    <property type="entry name" value="HAMP_dom"/>
</dbReference>
<evidence type="ECO:0000313" key="10">
    <source>
        <dbReference type="Proteomes" id="UP000296706"/>
    </source>
</evidence>
<dbReference type="SUPFAM" id="SSF158472">
    <property type="entry name" value="HAMP domain-like"/>
    <property type="match status" value="1"/>
</dbReference>
<dbReference type="Pfam" id="PF00672">
    <property type="entry name" value="HAMP"/>
    <property type="match status" value="1"/>
</dbReference>
<dbReference type="CDD" id="cd11386">
    <property type="entry name" value="MCP_signal"/>
    <property type="match status" value="1"/>
</dbReference>
<dbReference type="SUPFAM" id="SSF58104">
    <property type="entry name" value="Methyl-accepting chemotaxis protein (MCP) signaling domain"/>
    <property type="match status" value="2"/>
</dbReference>
<accession>A0A4D6HEX5</accession>
<dbReference type="Gene3D" id="1.20.120.1530">
    <property type="match status" value="1"/>
</dbReference>
<evidence type="ECO:0000256" key="4">
    <source>
        <dbReference type="SAM" id="Coils"/>
    </source>
</evidence>
<dbReference type="STRING" id="1457250.GCA_000755225_00561"/>
<dbReference type="EMBL" id="CP031310">
    <property type="protein sequence ID" value="QCC51846.1"/>
    <property type="molecule type" value="Genomic_DNA"/>
</dbReference>
<dbReference type="Pfam" id="PF00015">
    <property type="entry name" value="MCPsignal"/>
    <property type="match status" value="1"/>
</dbReference>
<keyword evidence="10" id="KW-1185">Reference proteome</keyword>
<evidence type="ECO:0000256" key="1">
    <source>
        <dbReference type="ARBA" id="ARBA00023224"/>
    </source>
</evidence>
<keyword evidence="6" id="KW-0812">Transmembrane</keyword>
<dbReference type="RefSeq" id="WP_136342339.1">
    <property type="nucleotide sequence ID" value="NZ_CP031310.1"/>
</dbReference>
<feature type="compositionally biased region" description="Low complexity" evidence="5">
    <location>
        <begin position="673"/>
        <end position="689"/>
    </location>
</feature>
<keyword evidence="1 3" id="KW-0807">Transducer</keyword>
<feature type="compositionally biased region" description="Basic and acidic residues" evidence="5">
    <location>
        <begin position="722"/>
        <end position="731"/>
    </location>
</feature>